<protein>
    <submittedName>
        <fullName evidence="1">Uncharacterized protein</fullName>
    </submittedName>
</protein>
<reference evidence="1 2" key="1">
    <citation type="submission" date="2019-04" db="EMBL/GenBank/DDBJ databases">
        <title>Microbes associate with the intestines of laboratory mice.</title>
        <authorList>
            <person name="Navarre W."/>
            <person name="Wong E."/>
            <person name="Huang K."/>
            <person name="Tropini C."/>
            <person name="Ng K."/>
            <person name="Yu B."/>
        </authorList>
    </citation>
    <scope>NUCLEOTIDE SEQUENCE [LARGE SCALE GENOMIC DNA]</scope>
    <source>
        <strain evidence="1 2">NM63_1-25</strain>
    </source>
</reference>
<dbReference type="RefSeq" id="WP_135998667.1">
    <property type="nucleotide sequence ID" value="NZ_SRYX01000004.1"/>
</dbReference>
<accession>A0A4S2DF70</accession>
<dbReference type="Proteomes" id="UP000309566">
    <property type="component" value="Unassembled WGS sequence"/>
</dbReference>
<proteinExistence type="predicted"/>
<dbReference type="AlphaFoldDB" id="A0A4S2DF70"/>
<sequence length="133" mass="15211">MIHLLQVEQGVYSGQEVRGMMEYERVLIDDILYYAHVTTERLFFGVNGGSWGCISDEKKDEWKSLSKEYNSWLKETISKGLPESISADDFKKWADLFAISKNGYPADGGYHYNIDYTPKALQKVLNLSKGCIK</sequence>
<evidence type="ECO:0000313" key="1">
    <source>
        <dbReference type="EMBL" id="TGY40646.1"/>
    </source>
</evidence>
<organism evidence="1 2">
    <name type="scientific">Bacteroides caecimuris</name>
    <dbReference type="NCBI Taxonomy" id="1796613"/>
    <lineage>
        <taxon>Bacteria</taxon>
        <taxon>Pseudomonadati</taxon>
        <taxon>Bacteroidota</taxon>
        <taxon>Bacteroidia</taxon>
        <taxon>Bacteroidales</taxon>
        <taxon>Bacteroidaceae</taxon>
        <taxon>Bacteroides</taxon>
    </lineage>
</organism>
<name>A0A4S2DF70_9BACE</name>
<comment type="caution">
    <text evidence="1">The sequence shown here is derived from an EMBL/GenBank/DDBJ whole genome shotgun (WGS) entry which is preliminary data.</text>
</comment>
<evidence type="ECO:0000313" key="2">
    <source>
        <dbReference type="Proteomes" id="UP000309566"/>
    </source>
</evidence>
<gene>
    <name evidence="1" type="ORF">E5353_01675</name>
</gene>
<dbReference type="EMBL" id="SRYX01000004">
    <property type="protein sequence ID" value="TGY40646.1"/>
    <property type="molecule type" value="Genomic_DNA"/>
</dbReference>